<feature type="region of interest" description="Disordered" evidence="1">
    <location>
        <begin position="190"/>
        <end position="335"/>
    </location>
</feature>
<feature type="compositionally biased region" description="Low complexity" evidence="1">
    <location>
        <begin position="190"/>
        <end position="211"/>
    </location>
</feature>
<dbReference type="Pfam" id="PF17875">
    <property type="entry name" value="RPA43_OB"/>
    <property type="match status" value="1"/>
</dbReference>
<organism evidence="3 4">
    <name type="scientific">Sporidiobolus salmonicolor</name>
    <name type="common">Yeast-like fungus</name>
    <name type="synonym">Sporobolomyces salmonicolor</name>
    <dbReference type="NCBI Taxonomy" id="5005"/>
    <lineage>
        <taxon>Eukaryota</taxon>
        <taxon>Fungi</taxon>
        <taxon>Dikarya</taxon>
        <taxon>Basidiomycota</taxon>
        <taxon>Pucciniomycotina</taxon>
        <taxon>Microbotryomycetes</taxon>
        <taxon>Sporidiobolales</taxon>
        <taxon>Sporidiobolaceae</taxon>
        <taxon>Sporobolomyces</taxon>
    </lineage>
</organism>
<dbReference type="EMBL" id="CENE01000002">
    <property type="protein sequence ID" value="CEQ39272.1"/>
    <property type="molecule type" value="Genomic_DNA"/>
</dbReference>
<proteinExistence type="predicted"/>
<evidence type="ECO:0000256" key="1">
    <source>
        <dbReference type="SAM" id="MobiDB-lite"/>
    </source>
</evidence>
<reference evidence="4" key="1">
    <citation type="submission" date="2015-02" db="EMBL/GenBank/DDBJ databases">
        <authorList>
            <person name="Gon?alves P."/>
        </authorList>
    </citation>
    <scope>NUCLEOTIDE SEQUENCE [LARGE SCALE GENOMIC DNA]</scope>
</reference>
<dbReference type="OrthoDB" id="10250504at2759"/>
<protein>
    <submittedName>
        <fullName evidence="3">SPOSA6832_00772-mRNA-1:cds</fullName>
    </submittedName>
</protein>
<feature type="compositionally biased region" description="Basic and acidic residues" evidence="1">
    <location>
        <begin position="321"/>
        <end position="335"/>
    </location>
</feature>
<gene>
    <name evidence="3" type="primary">SPOSA6832_00772</name>
</gene>
<feature type="region of interest" description="Disordered" evidence="1">
    <location>
        <begin position="92"/>
        <end position="136"/>
    </location>
</feature>
<sequence>MIDGSGFTLADVEWEGLGWRPRVGMRLVGTPTLSTPSHISLLLHNLFNASIPASHIPPHLYEFDPECPVPSIVLERRKLGVKPAAAMGGLEEKARKSVREALGEEGDDEEDEEDDEEEDVKEKTEEEEEEEVYAEKGWWVDKKTREPLGGKDGRVEFTLVGLATSNSLLSCTGSLLPDPFSPAALTSLKTPSASLSASAPTTTALKTTHALRTGKKRLRFSDDDDSGDSDDNGSEAGIADGGLDADDDDGVGTGVPRHQGAPAAAADEDASESESESESDASSRSPSPEPAKKGKKTKAEKKGAPPSVKEGSKGKSGSKGKRSEGERKSKKAKTE</sequence>
<feature type="domain" description="RPA43 OB" evidence="2">
    <location>
        <begin position="21"/>
        <end position="176"/>
    </location>
</feature>
<feature type="compositionally biased region" description="Acidic residues" evidence="1">
    <location>
        <begin position="266"/>
        <end position="279"/>
    </location>
</feature>
<feature type="compositionally biased region" description="Acidic residues" evidence="1">
    <location>
        <begin position="222"/>
        <end position="233"/>
    </location>
</feature>
<evidence type="ECO:0000259" key="2">
    <source>
        <dbReference type="Pfam" id="PF17875"/>
    </source>
</evidence>
<evidence type="ECO:0000313" key="3">
    <source>
        <dbReference type="EMBL" id="CEQ39272.1"/>
    </source>
</evidence>
<dbReference type="Proteomes" id="UP000243876">
    <property type="component" value="Unassembled WGS sequence"/>
</dbReference>
<keyword evidence="4" id="KW-1185">Reference proteome</keyword>
<name>A0A0D6EGX9_SPOSA</name>
<accession>A0A0D6EGX9</accession>
<dbReference type="InterPro" id="IPR041178">
    <property type="entry name" value="RPA43_OB"/>
</dbReference>
<feature type="compositionally biased region" description="Acidic residues" evidence="1">
    <location>
        <begin position="103"/>
        <end position="132"/>
    </location>
</feature>
<evidence type="ECO:0000313" key="4">
    <source>
        <dbReference type="Proteomes" id="UP000243876"/>
    </source>
</evidence>
<dbReference type="Gene3D" id="2.40.50.1060">
    <property type="match status" value="1"/>
</dbReference>
<dbReference type="AlphaFoldDB" id="A0A0D6EGX9"/>
<feature type="compositionally biased region" description="Basic and acidic residues" evidence="1">
    <location>
        <begin position="92"/>
        <end position="102"/>
    </location>
</feature>